<keyword evidence="5 9" id="KW-0863">Zinc-finger</keyword>
<keyword evidence="7" id="KW-0234">DNA repair</keyword>
<feature type="domain" description="RING-type" evidence="10">
    <location>
        <begin position="25"/>
        <end position="63"/>
    </location>
</feature>
<dbReference type="PANTHER" id="PTHR13763:SF0">
    <property type="entry name" value="BREAST CANCER TYPE 1 SUSCEPTIBILITY PROTEIN"/>
    <property type="match status" value="1"/>
</dbReference>
<organism evidence="11 12">
    <name type="scientific">Parasitella parasitica</name>
    <dbReference type="NCBI Taxonomy" id="35722"/>
    <lineage>
        <taxon>Eukaryota</taxon>
        <taxon>Fungi</taxon>
        <taxon>Fungi incertae sedis</taxon>
        <taxon>Mucoromycota</taxon>
        <taxon>Mucoromycotina</taxon>
        <taxon>Mucoromycetes</taxon>
        <taxon>Mucorales</taxon>
        <taxon>Mucorineae</taxon>
        <taxon>Mucoraceae</taxon>
        <taxon>Parasitella</taxon>
    </lineage>
</organism>
<keyword evidence="8" id="KW-0539">Nucleus</keyword>
<evidence type="ECO:0000259" key="10">
    <source>
        <dbReference type="PROSITE" id="PS50089"/>
    </source>
</evidence>
<dbReference type="PANTHER" id="PTHR13763">
    <property type="entry name" value="BREAST CANCER TYPE 1 SUSCEPTIBILITY PROTEIN BRCA1"/>
    <property type="match status" value="1"/>
</dbReference>
<dbReference type="EMBL" id="LN719426">
    <property type="protein sequence ID" value="CEP07915.1"/>
    <property type="molecule type" value="Genomic_DNA"/>
</dbReference>
<dbReference type="SMART" id="SM00184">
    <property type="entry name" value="RING"/>
    <property type="match status" value="1"/>
</dbReference>
<dbReference type="Gene3D" id="3.30.40.10">
    <property type="entry name" value="Zinc/RING finger domain, C3HC4 (zinc finger)"/>
    <property type="match status" value="1"/>
</dbReference>
<evidence type="ECO:0000256" key="5">
    <source>
        <dbReference type="ARBA" id="ARBA00022771"/>
    </source>
</evidence>
<dbReference type="OrthoDB" id="6270329at2759"/>
<dbReference type="InterPro" id="IPR027370">
    <property type="entry name" value="Znf-RING_euk"/>
</dbReference>
<proteinExistence type="predicted"/>
<keyword evidence="2" id="KW-0479">Metal-binding</keyword>
<dbReference type="PROSITE" id="PS00518">
    <property type="entry name" value="ZF_RING_1"/>
    <property type="match status" value="1"/>
</dbReference>
<dbReference type="Proteomes" id="UP000054107">
    <property type="component" value="Unassembled WGS sequence"/>
</dbReference>
<evidence type="ECO:0000256" key="3">
    <source>
        <dbReference type="ARBA" id="ARBA00022737"/>
    </source>
</evidence>
<evidence type="ECO:0000256" key="1">
    <source>
        <dbReference type="ARBA" id="ARBA00004123"/>
    </source>
</evidence>
<dbReference type="GO" id="GO:0005634">
    <property type="term" value="C:nucleus"/>
    <property type="evidence" value="ECO:0007669"/>
    <property type="project" value="UniProtKB-SubCell"/>
</dbReference>
<dbReference type="SUPFAM" id="SSF57850">
    <property type="entry name" value="RING/U-box"/>
    <property type="match status" value="1"/>
</dbReference>
<evidence type="ECO:0000313" key="11">
    <source>
        <dbReference type="EMBL" id="CEP07915.1"/>
    </source>
</evidence>
<dbReference type="GO" id="GO:0008270">
    <property type="term" value="F:zinc ion binding"/>
    <property type="evidence" value="ECO:0007669"/>
    <property type="project" value="UniProtKB-KW"/>
</dbReference>
<gene>
    <name evidence="11" type="primary">PARPA_01224.1 scaffold 1359</name>
</gene>
<dbReference type="STRING" id="35722.A0A0B7MXG5"/>
<reference evidence="11 12" key="1">
    <citation type="submission" date="2014-09" db="EMBL/GenBank/DDBJ databases">
        <authorList>
            <person name="Ellenberger Sabrina"/>
        </authorList>
    </citation>
    <scope>NUCLEOTIDE SEQUENCE [LARGE SCALE GENOMIC DNA]</scope>
    <source>
        <strain evidence="11 12">CBS 412.66</strain>
    </source>
</reference>
<keyword evidence="4" id="KW-0227">DNA damage</keyword>
<dbReference type="PROSITE" id="PS50089">
    <property type="entry name" value="ZF_RING_2"/>
    <property type="match status" value="1"/>
</dbReference>
<evidence type="ECO:0000256" key="2">
    <source>
        <dbReference type="ARBA" id="ARBA00022723"/>
    </source>
</evidence>
<dbReference type="InterPro" id="IPR001841">
    <property type="entry name" value="Znf_RING"/>
</dbReference>
<keyword evidence="6" id="KW-0862">Zinc</keyword>
<sequence length="303" mass="34257">MDIEAPDTCAEIGSILAGMYRELRCSICLSTLNEATTTFCGHTFCKNCIEKQVIDNNCCSACEEQLNTSQLHSAEPLRGIVYQFMQMKEEFERINGVQLSAMEISNLPQQRPIDAQTAIPIDTHADEEDQPLYRILQLTQDPIAHIDIPGAHLEKKISSKITHVVVNAGMPRHYKPKLDAGLKISVEQGYMSPEQRFEIYGDETYGRTGAPSKARLRRESNKSNNLFKKLKVGLIDDVNNEYRKYLTIGRAEIGDFPDLIVCNLNANIEELKKKHSGKVLISCKWIESSICLFELDVKDKYIL</sequence>
<dbReference type="GO" id="GO:0045944">
    <property type="term" value="P:positive regulation of transcription by RNA polymerase II"/>
    <property type="evidence" value="ECO:0007669"/>
    <property type="project" value="TreeGrafter"/>
</dbReference>
<dbReference type="InterPro" id="IPR017907">
    <property type="entry name" value="Znf_RING_CS"/>
</dbReference>
<evidence type="ECO:0000256" key="8">
    <source>
        <dbReference type="ARBA" id="ARBA00023242"/>
    </source>
</evidence>
<dbReference type="AlphaFoldDB" id="A0A0B7MXG5"/>
<keyword evidence="12" id="KW-1185">Reference proteome</keyword>
<dbReference type="InterPro" id="IPR031099">
    <property type="entry name" value="BRCA1-associated"/>
</dbReference>
<evidence type="ECO:0000256" key="4">
    <source>
        <dbReference type="ARBA" id="ARBA00022763"/>
    </source>
</evidence>
<dbReference type="InterPro" id="IPR013083">
    <property type="entry name" value="Znf_RING/FYVE/PHD"/>
</dbReference>
<accession>A0A0B7MXG5</accession>
<evidence type="ECO:0000313" key="12">
    <source>
        <dbReference type="Proteomes" id="UP000054107"/>
    </source>
</evidence>
<evidence type="ECO:0000256" key="9">
    <source>
        <dbReference type="PROSITE-ProRule" id="PRU00175"/>
    </source>
</evidence>
<name>A0A0B7MXG5_9FUNG</name>
<evidence type="ECO:0000256" key="7">
    <source>
        <dbReference type="ARBA" id="ARBA00023204"/>
    </source>
</evidence>
<keyword evidence="3" id="KW-0677">Repeat</keyword>
<protein>
    <recommendedName>
        <fullName evidence="10">RING-type domain-containing protein</fullName>
    </recommendedName>
</protein>
<dbReference type="GO" id="GO:0004842">
    <property type="term" value="F:ubiquitin-protein transferase activity"/>
    <property type="evidence" value="ECO:0007669"/>
    <property type="project" value="TreeGrafter"/>
</dbReference>
<dbReference type="GO" id="GO:0000724">
    <property type="term" value="P:double-strand break repair via homologous recombination"/>
    <property type="evidence" value="ECO:0007669"/>
    <property type="project" value="TreeGrafter"/>
</dbReference>
<evidence type="ECO:0000256" key="6">
    <source>
        <dbReference type="ARBA" id="ARBA00022833"/>
    </source>
</evidence>
<dbReference type="Pfam" id="PF13445">
    <property type="entry name" value="zf-RING_UBOX"/>
    <property type="match status" value="1"/>
</dbReference>
<comment type="subcellular location">
    <subcellularLocation>
        <location evidence="1">Nucleus</location>
    </subcellularLocation>
</comment>